<dbReference type="GO" id="GO:0030295">
    <property type="term" value="F:protein kinase activator activity"/>
    <property type="evidence" value="ECO:0007669"/>
    <property type="project" value="TreeGrafter"/>
</dbReference>
<dbReference type="CDD" id="cd00211">
    <property type="entry name" value="PTS_IIA_fru"/>
    <property type="match status" value="1"/>
</dbReference>
<evidence type="ECO:0000313" key="2">
    <source>
        <dbReference type="EMBL" id="RQN09295.1"/>
    </source>
</evidence>
<dbReference type="PANTHER" id="PTHR47738">
    <property type="entry name" value="PTS SYSTEM FRUCTOSE-LIKE EIIA COMPONENT-RELATED"/>
    <property type="match status" value="1"/>
</dbReference>
<dbReference type="PANTHER" id="PTHR47738:SF1">
    <property type="entry name" value="NITROGEN REGULATORY PROTEIN"/>
    <property type="match status" value="1"/>
</dbReference>
<evidence type="ECO:0000313" key="3">
    <source>
        <dbReference type="Proteomes" id="UP000275225"/>
    </source>
</evidence>
<sequence>MEIFTQENVRFGGAPATKDEALSSIAEFAVELGYAADVDGVVAGLKAREEEMSTALMDGIAIPHTKHAAVEQAALLVRRFDQPVDWSGQEVTVTLVMLVPEAEAGTTHLTLLAQVSRALIDEELRRILATGSRDEVHSALNAKLG</sequence>
<accession>A0A3N6X5A1</accession>
<feature type="domain" description="PTS EIIA type-2" evidence="1">
    <location>
        <begin position="2"/>
        <end position="143"/>
    </location>
</feature>
<name>A0A3N6X5A1_9ACTN</name>
<dbReference type="InterPro" id="IPR016152">
    <property type="entry name" value="PTrfase/Anion_transptr"/>
</dbReference>
<dbReference type="PROSITE" id="PS51094">
    <property type="entry name" value="PTS_EIIA_TYPE_2"/>
    <property type="match status" value="1"/>
</dbReference>
<keyword evidence="3" id="KW-1185">Reference proteome</keyword>
<dbReference type="RefSeq" id="WP_124235750.1">
    <property type="nucleotide sequence ID" value="NZ_JBHUFI010000009.1"/>
</dbReference>
<keyword evidence="2" id="KW-0762">Sugar transport</keyword>
<dbReference type="InterPro" id="IPR002178">
    <property type="entry name" value="PTS_EIIA_type-2_dom"/>
</dbReference>
<dbReference type="SUPFAM" id="SSF55804">
    <property type="entry name" value="Phoshotransferase/anion transport protein"/>
    <property type="match status" value="1"/>
</dbReference>
<dbReference type="OrthoDB" id="3826965at2"/>
<protein>
    <submittedName>
        <fullName evidence="2">PTS sugar transporter subunit IIA</fullName>
    </submittedName>
</protein>
<dbReference type="Proteomes" id="UP000275225">
    <property type="component" value="Unassembled WGS sequence"/>
</dbReference>
<reference evidence="2 3" key="1">
    <citation type="submission" date="2018-11" db="EMBL/GenBank/DDBJ databases">
        <authorList>
            <person name="Li F."/>
        </authorList>
    </citation>
    <scope>NUCLEOTIDE SEQUENCE [LARGE SCALE GENOMIC DNA]</scope>
    <source>
        <strain evidence="2 3">YS17T</strain>
    </source>
</reference>
<gene>
    <name evidence="2" type="ORF">EHW97_03350</name>
</gene>
<dbReference type="EMBL" id="RQJX01000003">
    <property type="protein sequence ID" value="RQN09295.1"/>
    <property type="molecule type" value="Genomic_DNA"/>
</dbReference>
<keyword evidence="2" id="KW-0813">Transport</keyword>
<dbReference type="Gene3D" id="3.40.930.10">
    <property type="entry name" value="Mannitol-specific EII, Chain A"/>
    <property type="match status" value="1"/>
</dbReference>
<evidence type="ECO:0000259" key="1">
    <source>
        <dbReference type="PROSITE" id="PS51094"/>
    </source>
</evidence>
<organism evidence="2 3">
    <name type="scientific">Aeromicrobium camelliae</name>
    <dbReference type="NCBI Taxonomy" id="1538144"/>
    <lineage>
        <taxon>Bacteria</taxon>
        <taxon>Bacillati</taxon>
        <taxon>Actinomycetota</taxon>
        <taxon>Actinomycetes</taxon>
        <taxon>Propionibacteriales</taxon>
        <taxon>Nocardioidaceae</taxon>
        <taxon>Aeromicrobium</taxon>
    </lineage>
</organism>
<comment type="caution">
    <text evidence="2">The sequence shown here is derived from an EMBL/GenBank/DDBJ whole genome shotgun (WGS) entry which is preliminary data.</text>
</comment>
<dbReference type="Pfam" id="PF00359">
    <property type="entry name" value="PTS_EIIA_2"/>
    <property type="match status" value="1"/>
</dbReference>
<proteinExistence type="predicted"/>
<dbReference type="InterPro" id="IPR051541">
    <property type="entry name" value="PTS_SugarTrans_NitroReg"/>
</dbReference>
<dbReference type="AlphaFoldDB" id="A0A3N6X5A1"/>